<organism evidence="3 4">
    <name type="scientific">Gordonia jinghuaiqii</name>
    <dbReference type="NCBI Taxonomy" id="2758710"/>
    <lineage>
        <taxon>Bacteria</taxon>
        <taxon>Bacillati</taxon>
        <taxon>Actinomycetota</taxon>
        <taxon>Actinomycetes</taxon>
        <taxon>Mycobacteriales</taxon>
        <taxon>Gordoniaceae</taxon>
        <taxon>Gordonia</taxon>
    </lineage>
</organism>
<name>A0A7D7QZY6_9ACTN</name>
<keyword evidence="2" id="KW-1133">Transmembrane helix</keyword>
<dbReference type="AlphaFoldDB" id="A0A7D7QZY6"/>
<keyword evidence="4" id="KW-1185">Reference proteome</keyword>
<reference evidence="4" key="1">
    <citation type="submission" date="2020-07" db="EMBL/GenBank/DDBJ databases">
        <title>novel species isolated from the respiratory tract of Marmot.</title>
        <authorList>
            <person name="Zhang G."/>
        </authorList>
    </citation>
    <scope>NUCLEOTIDE SEQUENCE [LARGE SCALE GENOMIC DNA]</scope>
    <source>
        <strain evidence="4">686</strain>
    </source>
</reference>
<protein>
    <submittedName>
        <fullName evidence="3">Uncharacterized protein</fullName>
    </submittedName>
</protein>
<proteinExistence type="predicted"/>
<feature type="region of interest" description="Disordered" evidence="1">
    <location>
        <begin position="154"/>
        <end position="178"/>
    </location>
</feature>
<feature type="compositionally biased region" description="Basic and acidic residues" evidence="1">
    <location>
        <begin position="169"/>
        <end position="178"/>
    </location>
</feature>
<evidence type="ECO:0000313" key="4">
    <source>
        <dbReference type="Proteomes" id="UP000515663"/>
    </source>
</evidence>
<dbReference type="Proteomes" id="UP000515663">
    <property type="component" value="Chromosome"/>
</dbReference>
<dbReference type="KEGG" id="gji:H1R19_22550"/>
<accession>A0A7D7QZY6</accession>
<feature type="transmembrane region" description="Helical" evidence="2">
    <location>
        <begin position="122"/>
        <end position="141"/>
    </location>
</feature>
<evidence type="ECO:0000256" key="2">
    <source>
        <dbReference type="SAM" id="Phobius"/>
    </source>
</evidence>
<dbReference type="EMBL" id="CP059491">
    <property type="protein sequence ID" value="QMT01551.1"/>
    <property type="molecule type" value="Genomic_DNA"/>
</dbReference>
<keyword evidence="2" id="KW-0472">Membrane</keyword>
<evidence type="ECO:0000313" key="3">
    <source>
        <dbReference type="EMBL" id="QMT01551.1"/>
    </source>
</evidence>
<feature type="transmembrane region" description="Helical" evidence="2">
    <location>
        <begin position="20"/>
        <end position="44"/>
    </location>
</feature>
<gene>
    <name evidence="3" type="ORF">H1R19_22550</name>
</gene>
<dbReference type="RefSeq" id="WP_219850216.1">
    <property type="nucleotide sequence ID" value="NZ_CP059491.1"/>
</dbReference>
<keyword evidence="2" id="KW-0812">Transmembrane</keyword>
<feature type="transmembrane region" description="Helical" evidence="2">
    <location>
        <begin position="64"/>
        <end position="87"/>
    </location>
</feature>
<feature type="transmembrane region" description="Helical" evidence="2">
    <location>
        <begin position="94"/>
        <end position="116"/>
    </location>
</feature>
<sequence length="178" mass="19569">MRPDSGKYHPTLTAHGRRPWPAWVLALIEGFVAYQAISGGLALIDDRWVMPREWLHNTPFDNWTGPGLLLIATIAVPHILAALAIVAPPVSARLASLGGLFAGASLIVWILLQVAFLQIFFYLQPAVAVIGVIEIALAAWWRHLDHRVDDRRVEPLAPAPGTSSRTPRAPRDLGDRSR</sequence>
<evidence type="ECO:0000256" key="1">
    <source>
        <dbReference type="SAM" id="MobiDB-lite"/>
    </source>
</evidence>